<evidence type="ECO:0000256" key="1">
    <source>
        <dbReference type="SAM" id="MobiDB-lite"/>
    </source>
</evidence>
<keyword evidence="3" id="KW-1185">Reference proteome</keyword>
<dbReference type="EMBL" id="CM003103">
    <property type="protein sequence ID" value="KUI70317.1"/>
    <property type="molecule type" value="Genomic_DNA"/>
</dbReference>
<proteinExistence type="predicted"/>
<feature type="region of interest" description="Disordered" evidence="1">
    <location>
        <begin position="332"/>
        <end position="357"/>
    </location>
</feature>
<evidence type="ECO:0000313" key="2">
    <source>
        <dbReference type="EMBL" id="KUI70317.1"/>
    </source>
</evidence>
<accession>A0A194W215</accession>
<dbReference type="OrthoDB" id="5396831at2759"/>
<sequence>MSSLYRVNPPYWPGGIPDNIRCHPNPIPRDQLEDDIQGWLVFLDDNSIARPETQQSDDDGTYELTQRYRLVSQWASMTQAERDTYQVRGTDPAFRRRRRDWRPPPGCFKADDAILDSTRVLVNVVNCIAAQPMASSDRAIWTKLRIMLYRLDGEDGPLIDDGRVSVCMPNPASVVDQAGDGVGSGQNFAMWNYLENADFNRMFMTSVGTVVFYGTDGPRVLVDREALNTGRVLLCEFENNGQLATSCRVRPCILYEFWPLIEGLGKSVQGVMARDVWKSPTYNGPLNMEQPIVDILEDCKPYLEGGIDEWMDDIERYAPGYLSLEEAGQEADYDHQNFRTSSELEDIPRQEFDDSRA</sequence>
<dbReference type="AlphaFoldDB" id="A0A194W215"/>
<organism evidence="2 3">
    <name type="scientific">Cytospora mali</name>
    <name type="common">Apple Valsa canker fungus</name>
    <name type="synonym">Valsa mali</name>
    <dbReference type="NCBI Taxonomy" id="578113"/>
    <lineage>
        <taxon>Eukaryota</taxon>
        <taxon>Fungi</taxon>
        <taxon>Dikarya</taxon>
        <taxon>Ascomycota</taxon>
        <taxon>Pezizomycotina</taxon>
        <taxon>Sordariomycetes</taxon>
        <taxon>Sordariomycetidae</taxon>
        <taxon>Diaporthales</taxon>
        <taxon>Cytosporaceae</taxon>
        <taxon>Cytospora</taxon>
    </lineage>
</organism>
<protein>
    <submittedName>
        <fullName evidence="2">Uncharacterized protein</fullName>
    </submittedName>
</protein>
<feature type="compositionally biased region" description="Basic and acidic residues" evidence="1">
    <location>
        <begin position="346"/>
        <end position="357"/>
    </location>
</feature>
<dbReference type="Proteomes" id="UP000078559">
    <property type="component" value="Chromosome 6"/>
</dbReference>
<name>A0A194W215_CYTMA</name>
<gene>
    <name evidence="2" type="ORF">VM1G_06270</name>
</gene>
<evidence type="ECO:0000313" key="3">
    <source>
        <dbReference type="Proteomes" id="UP000078559"/>
    </source>
</evidence>
<reference evidence="2" key="1">
    <citation type="submission" date="2014-12" db="EMBL/GenBank/DDBJ databases">
        <title>Genome Sequence of Valsa Canker Pathogens Uncovers a Specific Adaption of Colonization on Woody Bark.</title>
        <authorList>
            <person name="Yin Z."/>
            <person name="Liu H."/>
            <person name="Gao X."/>
            <person name="Li Z."/>
            <person name="Song N."/>
            <person name="Ke X."/>
            <person name="Dai Q."/>
            <person name="Wu Y."/>
            <person name="Sun Y."/>
            <person name="Xu J.-R."/>
            <person name="Kang Z.K."/>
            <person name="Wang L."/>
            <person name="Huang L."/>
        </authorList>
    </citation>
    <scope>NUCLEOTIDE SEQUENCE [LARGE SCALE GENOMIC DNA]</scope>
    <source>
        <strain evidence="2">03-8</strain>
    </source>
</reference>